<dbReference type="GO" id="GO:0007130">
    <property type="term" value="P:synaptonemal complex assembly"/>
    <property type="evidence" value="ECO:0007669"/>
    <property type="project" value="InterPro"/>
</dbReference>
<reference evidence="1" key="1">
    <citation type="submission" date="2022-01" db="EMBL/GenBank/DDBJ databases">
        <authorList>
            <person name="Braso-Vives M."/>
        </authorList>
    </citation>
    <scope>NUCLEOTIDE SEQUENCE</scope>
</reference>
<dbReference type="InterPro" id="IPR027857">
    <property type="entry name" value="SCRE"/>
</dbReference>
<accession>A0A8K0E8G5</accession>
<gene>
    <name evidence="1" type="primary">C1orf146</name>
    <name evidence="1" type="ORF">BLAG_LOCUS4942</name>
</gene>
<dbReference type="OrthoDB" id="6149480at2759"/>
<sequence>MDEPKGDVTSNQQWPVIVNASLQNSDVTRLLQQQKHKTRVSDTTLRHTCIFPLSGVAFMIVPLNESLTDWPPSADSVLDGHLVDRIEKFLAVHRNCYLLTTAALHGHHEMTALSALQNKFMDRKLYLLPAHNASECVQSMETIAKATYKPSCETIRQRLCKLLTNQVSEDIVLHIISRLGLSQHECLVLQQGRGTLGRIALASREELLDCSLDSDTVDRVIKFFEKDCVVV</sequence>
<dbReference type="GO" id="GO:0007131">
    <property type="term" value="P:reciprocal meiotic recombination"/>
    <property type="evidence" value="ECO:0007669"/>
    <property type="project" value="TreeGrafter"/>
</dbReference>
<keyword evidence="2" id="KW-1185">Reference proteome</keyword>
<dbReference type="PANTHER" id="PTHR31408:SF2">
    <property type="entry name" value="PROTEIN SPO16 HOMOLOG"/>
    <property type="match status" value="1"/>
</dbReference>
<protein>
    <submittedName>
        <fullName evidence="1">C1orf146 protein</fullName>
    </submittedName>
</protein>
<dbReference type="EMBL" id="OV696697">
    <property type="protein sequence ID" value="CAH1241197.1"/>
    <property type="molecule type" value="Genomic_DNA"/>
</dbReference>
<dbReference type="PANTHER" id="PTHR31408">
    <property type="entry name" value="HYPOTHETICAL PROTEIN LOC689986"/>
    <property type="match status" value="1"/>
</dbReference>
<name>A0A8K0E8G5_BRALA</name>
<organism evidence="1 2">
    <name type="scientific">Branchiostoma lanceolatum</name>
    <name type="common">Common lancelet</name>
    <name type="synonym">Amphioxus lanceolatum</name>
    <dbReference type="NCBI Taxonomy" id="7740"/>
    <lineage>
        <taxon>Eukaryota</taxon>
        <taxon>Metazoa</taxon>
        <taxon>Chordata</taxon>
        <taxon>Cephalochordata</taxon>
        <taxon>Leptocardii</taxon>
        <taxon>Amphioxiformes</taxon>
        <taxon>Branchiostomatidae</taxon>
        <taxon>Branchiostoma</taxon>
    </lineage>
</organism>
<proteinExistence type="predicted"/>
<evidence type="ECO:0000313" key="2">
    <source>
        <dbReference type="Proteomes" id="UP000838412"/>
    </source>
</evidence>
<dbReference type="Pfam" id="PF15162">
    <property type="entry name" value="SCRE"/>
    <property type="match status" value="1"/>
</dbReference>
<evidence type="ECO:0000313" key="1">
    <source>
        <dbReference type="EMBL" id="CAH1241197.1"/>
    </source>
</evidence>
<dbReference type="Proteomes" id="UP000838412">
    <property type="component" value="Chromosome 12"/>
</dbReference>
<dbReference type="GO" id="GO:0005694">
    <property type="term" value="C:chromosome"/>
    <property type="evidence" value="ECO:0007669"/>
    <property type="project" value="TreeGrafter"/>
</dbReference>
<dbReference type="AlphaFoldDB" id="A0A8K0E8G5"/>